<dbReference type="Proteomes" id="UP000678499">
    <property type="component" value="Unassembled WGS sequence"/>
</dbReference>
<proteinExistence type="predicted"/>
<dbReference type="EMBL" id="OA882673">
    <property type="protein sequence ID" value="CAD7276474.1"/>
    <property type="molecule type" value="Genomic_DNA"/>
</dbReference>
<dbReference type="AlphaFoldDB" id="A0A7R9BJG0"/>
<feature type="signal peptide" evidence="2">
    <location>
        <begin position="1"/>
        <end position="24"/>
    </location>
</feature>
<evidence type="ECO:0000256" key="2">
    <source>
        <dbReference type="SAM" id="SignalP"/>
    </source>
</evidence>
<keyword evidence="2" id="KW-0732">Signal</keyword>
<feature type="compositionally biased region" description="Basic and acidic residues" evidence="1">
    <location>
        <begin position="44"/>
        <end position="60"/>
    </location>
</feature>
<feature type="compositionally biased region" description="Basic and acidic residues" evidence="1">
    <location>
        <begin position="116"/>
        <end position="130"/>
    </location>
</feature>
<feature type="compositionally biased region" description="Basic residues" evidence="1">
    <location>
        <begin position="70"/>
        <end position="84"/>
    </location>
</feature>
<gene>
    <name evidence="3" type="ORF">NMOB1V02_LOCUS4236</name>
</gene>
<sequence length="220" mass="25218">MTETRTLLTLIWVVIRVMIVMIRARGDPKINTDECDRSTSPVDEVVKVPRPEQKKNHFEILADDDYSGKRRERSSKKSSHRSRKRDSSSSASPPRAKVKNESKEPEKRPAFTVIKLEGKKPSSDAVRQVESDGFTPRAFVSSRTSRAVITIDDDPDEMFQTRTKVEEISKVKEEEKKETECDPEGIVHPNLFGNQAERDARWKKRLVVLRQRLCGDNSHS</sequence>
<reference evidence="3" key="1">
    <citation type="submission" date="2020-11" db="EMBL/GenBank/DDBJ databases">
        <authorList>
            <person name="Tran Van P."/>
        </authorList>
    </citation>
    <scope>NUCLEOTIDE SEQUENCE</scope>
</reference>
<keyword evidence="4" id="KW-1185">Reference proteome</keyword>
<evidence type="ECO:0000256" key="1">
    <source>
        <dbReference type="SAM" id="MobiDB-lite"/>
    </source>
</evidence>
<organism evidence="3">
    <name type="scientific">Notodromas monacha</name>
    <dbReference type="NCBI Taxonomy" id="399045"/>
    <lineage>
        <taxon>Eukaryota</taxon>
        <taxon>Metazoa</taxon>
        <taxon>Ecdysozoa</taxon>
        <taxon>Arthropoda</taxon>
        <taxon>Crustacea</taxon>
        <taxon>Oligostraca</taxon>
        <taxon>Ostracoda</taxon>
        <taxon>Podocopa</taxon>
        <taxon>Podocopida</taxon>
        <taxon>Cypridocopina</taxon>
        <taxon>Cypridoidea</taxon>
        <taxon>Cyprididae</taxon>
        <taxon>Notodromas</taxon>
    </lineage>
</organism>
<dbReference type="EMBL" id="CAJPEX010000636">
    <property type="protein sequence ID" value="CAG0916626.1"/>
    <property type="molecule type" value="Genomic_DNA"/>
</dbReference>
<accession>A0A7R9BJG0</accession>
<feature type="region of interest" description="Disordered" evidence="1">
    <location>
        <begin position="29"/>
        <end position="130"/>
    </location>
</feature>
<feature type="compositionally biased region" description="Basic and acidic residues" evidence="1">
    <location>
        <begin position="98"/>
        <end position="109"/>
    </location>
</feature>
<feature type="chain" id="PRO_5036210051" evidence="2">
    <location>
        <begin position="25"/>
        <end position="220"/>
    </location>
</feature>
<evidence type="ECO:0000313" key="4">
    <source>
        <dbReference type="Proteomes" id="UP000678499"/>
    </source>
</evidence>
<protein>
    <submittedName>
        <fullName evidence="3">Uncharacterized protein</fullName>
    </submittedName>
</protein>
<name>A0A7R9BJG0_9CRUS</name>
<evidence type="ECO:0000313" key="3">
    <source>
        <dbReference type="EMBL" id="CAD7276474.1"/>
    </source>
</evidence>